<name>A0A916ZRR6_9SPHN</name>
<dbReference type="AlphaFoldDB" id="A0A916ZRR6"/>
<organism evidence="2 3">
    <name type="scientific">Sandarakinorhabdus glacialis</name>
    <dbReference type="NCBI Taxonomy" id="1614636"/>
    <lineage>
        <taxon>Bacteria</taxon>
        <taxon>Pseudomonadati</taxon>
        <taxon>Pseudomonadota</taxon>
        <taxon>Alphaproteobacteria</taxon>
        <taxon>Sphingomonadales</taxon>
        <taxon>Sphingosinicellaceae</taxon>
        <taxon>Sandarakinorhabdus</taxon>
    </lineage>
</organism>
<dbReference type="Pfam" id="PF01323">
    <property type="entry name" value="DSBA"/>
    <property type="match status" value="1"/>
</dbReference>
<evidence type="ECO:0000313" key="3">
    <source>
        <dbReference type="Proteomes" id="UP000635071"/>
    </source>
</evidence>
<reference evidence="2" key="1">
    <citation type="journal article" date="2014" name="Int. J. Syst. Evol. Microbiol.">
        <title>Complete genome sequence of Corynebacterium casei LMG S-19264T (=DSM 44701T), isolated from a smear-ripened cheese.</title>
        <authorList>
            <consortium name="US DOE Joint Genome Institute (JGI-PGF)"/>
            <person name="Walter F."/>
            <person name="Albersmeier A."/>
            <person name="Kalinowski J."/>
            <person name="Ruckert C."/>
        </authorList>
    </citation>
    <scope>NUCLEOTIDE SEQUENCE</scope>
    <source>
        <strain evidence="2">CGMCC 1.15519</strain>
    </source>
</reference>
<accession>A0A916ZRR6</accession>
<dbReference type="Proteomes" id="UP000635071">
    <property type="component" value="Unassembled WGS sequence"/>
</dbReference>
<proteinExistence type="predicted"/>
<dbReference type="InterPro" id="IPR001853">
    <property type="entry name" value="DSBA-like_thioredoxin_dom"/>
</dbReference>
<gene>
    <name evidence="2" type="ORF">GCM10011529_16560</name>
</gene>
<evidence type="ECO:0000259" key="1">
    <source>
        <dbReference type="Pfam" id="PF01323"/>
    </source>
</evidence>
<comment type="caution">
    <text evidence="2">The sequence shown here is derived from an EMBL/GenBank/DDBJ whole genome shotgun (WGS) entry which is preliminary data.</text>
</comment>
<sequence>MTKPMRIDFVSDVVCPWCIIGLKSLETALANASDVVTPEIHFQPFELNPDMPREGQNIGEHIAQKYGTDPERSKGTRDLIRTTAEGLGFAMQTGPDSRIWNTFDCHRLLHWAGEHDRQHALKMALFTAHFTEGRDLGDREVLVDAAVAAGLGGDAAREILTSGAYIDDVRRDERFWREQGITAVPAVIIDGKYLISGGQPVAAFEKAIRSIAAES</sequence>
<protein>
    <submittedName>
        <fullName evidence="2">DSBA oxidoreductase</fullName>
    </submittedName>
</protein>
<dbReference type="PANTHER" id="PTHR13887:SF41">
    <property type="entry name" value="THIOREDOXIN SUPERFAMILY PROTEIN"/>
    <property type="match status" value="1"/>
</dbReference>
<feature type="domain" description="DSBA-like thioredoxin" evidence="1">
    <location>
        <begin position="7"/>
        <end position="208"/>
    </location>
</feature>
<dbReference type="SUPFAM" id="SSF52833">
    <property type="entry name" value="Thioredoxin-like"/>
    <property type="match status" value="1"/>
</dbReference>
<dbReference type="CDD" id="cd03024">
    <property type="entry name" value="DsbA_FrnE"/>
    <property type="match status" value="1"/>
</dbReference>
<dbReference type="Gene3D" id="3.40.30.10">
    <property type="entry name" value="Glutaredoxin"/>
    <property type="match status" value="1"/>
</dbReference>
<keyword evidence="3" id="KW-1185">Reference proteome</keyword>
<reference evidence="2" key="2">
    <citation type="submission" date="2020-09" db="EMBL/GenBank/DDBJ databases">
        <authorList>
            <person name="Sun Q."/>
            <person name="Zhou Y."/>
        </authorList>
    </citation>
    <scope>NUCLEOTIDE SEQUENCE</scope>
    <source>
        <strain evidence="2">CGMCC 1.15519</strain>
    </source>
</reference>
<dbReference type="EMBL" id="BMJM01000005">
    <property type="protein sequence ID" value="GGE10885.1"/>
    <property type="molecule type" value="Genomic_DNA"/>
</dbReference>
<dbReference type="RefSeq" id="WP_188762479.1">
    <property type="nucleotide sequence ID" value="NZ_BMJM01000005.1"/>
</dbReference>
<evidence type="ECO:0000313" key="2">
    <source>
        <dbReference type="EMBL" id="GGE10885.1"/>
    </source>
</evidence>
<dbReference type="InterPro" id="IPR036249">
    <property type="entry name" value="Thioredoxin-like_sf"/>
</dbReference>
<dbReference type="GO" id="GO:0016491">
    <property type="term" value="F:oxidoreductase activity"/>
    <property type="evidence" value="ECO:0007669"/>
    <property type="project" value="InterPro"/>
</dbReference>
<dbReference type="PANTHER" id="PTHR13887">
    <property type="entry name" value="GLUTATHIONE S-TRANSFERASE KAPPA"/>
    <property type="match status" value="1"/>
</dbReference>